<dbReference type="InterPro" id="IPR000055">
    <property type="entry name" value="Restrct_endonuc_typeI_TRD"/>
</dbReference>
<dbReference type="PANTHER" id="PTHR30408">
    <property type="entry name" value="TYPE-1 RESTRICTION ENZYME ECOKI SPECIFICITY PROTEIN"/>
    <property type="match status" value="1"/>
</dbReference>
<sequence>MVPEGWKKVPLKTIAEVRSGVAKGKSGLKDPITVQYLRVANVQDGHINLNDVKDIQIERHQLERYSLKFGDVLMNEGGDFDKLGRGDVWQAQIKPCLHQNHVFAVRPIPQEMDSFYLAALAASSYGKKYFLSCAKRSTNLASINSTQLKEFPVLVPPLPEQKKIAKILSAWDKAIATSEQLLANSQQQKKALMQQLLNGHTRLPGFSDRWMGGVLGDIATIDSGFTFKSNTFINTDNGIPVIRMNNLKNGRLDISDSVKISPEITKGLEKFSLLENDFLFGMSGSLNNYAWVTAKDLPCYLNQRVGRITAKNNHDQTFLTYLYLSDKVQKSILDKAEGAAQLNISINELRETPINYPAPKEQKKIAEILLSADNHITKLQQKLYYLKQEKKALMQQLLTGKRRVKVDAA</sequence>
<reference evidence="5 6" key="1">
    <citation type="submission" date="2015-03" db="EMBL/GenBank/DDBJ databases">
        <authorList>
            <person name="Murphy D."/>
        </authorList>
    </citation>
    <scope>NUCLEOTIDE SEQUENCE [LARGE SCALE GENOMIC DNA]</scope>
    <source>
        <strain evidence="5 6">Y233</strain>
    </source>
</reference>
<dbReference type="SUPFAM" id="SSF116734">
    <property type="entry name" value="DNA methylase specificity domain"/>
    <property type="match status" value="2"/>
</dbReference>
<dbReference type="InterPro" id="IPR052021">
    <property type="entry name" value="Type-I_RS_S_subunit"/>
</dbReference>
<dbReference type="InterPro" id="IPR044946">
    <property type="entry name" value="Restrct_endonuc_typeI_TRD_sf"/>
</dbReference>
<evidence type="ECO:0000313" key="6">
    <source>
        <dbReference type="Proteomes" id="UP000038204"/>
    </source>
</evidence>
<dbReference type="Proteomes" id="UP000038204">
    <property type="component" value="Unassembled WGS sequence"/>
</dbReference>
<feature type="domain" description="Type I restriction modification DNA specificity" evidence="4">
    <location>
        <begin position="210"/>
        <end position="381"/>
    </location>
</feature>
<dbReference type="GO" id="GO:0003677">
    <property type="term" value="F:DNA binding"/>
    <property type="evidence" value="ECO:0007669"/>
    <property type="project" value="UniProtKB-KW"/>
</dbReference>
<keyword evidence="2" id="KW-0680">Restriction system</keyword>
<dbReference type="GO" id="GO:0009307">
    <property type="term" value="P:DNA restriction-modification system"/>
    <property type="evidence" value="ECO:0007669"/>
    <property type="project" value="UniProtKB-KW"/>
</dbReference>
<proteinExistence type="inferred from homology"/>
<organism evidence="5 6">
    <name type="scientific">Yersinia similis</name>
    <dbReference type="NCBI Taxonomy" id="367190"/>
    <lineage>
        <taxon>Bacteria</taxon>
        <taxon>Pseudomonadati</taxon>
        <taxon>Pseudomonadota</taxon>
        <taxon>Gammaproteobacteria</taxon>
        <taxon>Enterobacterales</taxon>
        <taxon>Yersiniaceae</taxon>
        <taxon>Yersinia</taxon>
    </lineage>
</organism>
<dbReference type="AlphaFoldDB" id="A0A0T9QBU4"/>
<evidence type="ECO:0000313" key="5">
    <source>
        <dbReference type="EMBL" id="CNI04798.1"/>
    </source>
</evidence>
<dbReference type="EMBL" id="CQBK01000015">
    <property type="protein sequence ID" value="CNI04798.1"/>
    <property type="molecule type" value="Genomic_DNA"/>
</dbReference>
<accession>A0A0T9QBU4</accession>
<dbReference type="Gene3D" id="1.10.287.1120">
    <property type="entry name" value="Bipartite methylase S protein"/>
    <property type="match status" value="1"/>
</dbReference>
<protein>
    <submittedName>
        <fullName evidence="5">Restriction modification enzyme</fullName>
    </submittedName>
</protein>
<evidence type="ECO:0000256" key="2">
    <source>
        <dbReference type="ARBA" id="ARBA00022747"/>
    </source>
</evidence>
<dbReference type="Gene3D" id="3.90.220.20">
    <property type="entry name" value="DNA methylase specificity domains"/>
    <property type="match status" value="2"/>
</dbReference>
<dbReference type="Pfam" id="PF01420">
    <property type="entry name" value="Methylase_S"/>
    <property type="match status" value="2"/>
</dbReference>
<evidence type="ECO:0000259" key="4">
    <source>
        <dbReference type="Pfam" id="PF01420"/>
    </source>
</evidence>
<gene>
    <name evidence="5" type="primary">hsdS</name>
    <name evidence="5" type="ORF">ERS008667_02247</name>
</gene>
<dbReference type="CDD" id="cd17278">
    <property type="entry name" value="RMtype1_S_LdeBORF1052P-TRD2-CR2"/>
    <property type="match status" value="1"/>
</dbReference>
<dbReference type="CDD" id="cd17253">
    <property type="entry name" value="RMtype1_S_Eco933I-TRD2-CR2_like"/>
    <property type="match status" value="1"/>
</dbReference>
<feature type="domain" description="Type I restriction modification DNA specificity" evidence="4">
    <location>
        <begin position="3"/>
        <end position="182"/>
    </location>
</feature>
<dbReference type="RefSeq" id="WP_049599538.1">
    <property type="nucleotide sequence ID" value="NZ_CPZI01000045.1"/>
</dbReference>
<name>A0A0T9QBU4_9GAMM</name>
<evidence type="ECO:0000256" key="3">
    <source>
        <dbReference type="ARBA" id="ARBA00023125"/>
    </source>
</evidence>
<evidence type="ECO:0000256" key="1">
    <source>
        <dbReference type="ARBA" id="ARBA00010923"/>
    </source>
</evidence>
<keyword evidence="3" id="KW-0238">DNA-binding</keyword>
<comment type="similarity">
    <text evidence="1">Belongs to the type-I restriction system S methylase family.</text>
</comment>
<dbReference type="PANTHER" id="PTHR30408:SF12">
    <property type="entry name" value="TYPE I RESTRICTION ENZYME MJAVIII SPECIFICITY SUBUNIT"/>
    <property type="match status" value="1"/>
</dbReference>